<dbReference type="AlphaFoldDB" id="U2S6F2"/>
<dbReference type="GO" id="GO:0000725">
    <property type="term" value="P:recombinational repair"/>
    <property type="evidence" value="ECO:0007669"/>
    <property type="project" value="TreeGrafter"/>
</dbReference>
<accession>U2S6F2</accession>
<dbReference type="PROSITE" id="PS51198">
    <property type="entry name" value="UVRD_HELICASE_ATP_BIND"/>
    <property type="match status" value="1"/>
</dbReference>
<comment type="caution">
    <text evidence="7">The sequence shown here is derived from an EMBL/GenBank/DDBJ whole genome shotgun (WGS) entry which is preliminary data.</text>
</comment>
<sequence>MAGACIVSMPQQQMDRCQRAFLEAAAQPRAAVLAVGGPGTGKSTALVRSVVAAAEAGAGLDGLVVLTWSRPAAHRLRAEIIARLGRTQRAPAMTTVPGWCLALQSAYGPRGGDGGIPRVLTGPEQQMQVRELLEGEGEWLWPAEVRPAVRTRAFTQEVRTGIARARQHGLDPDDLIAMGERTGRPQWVGLGRFFERYLDVLDGQGVWDYAELVHRTRLLLLDEQVAADVAARLRGVHVDEFAELDRSQIGLLAQVHGLGVPVIAAADPATRVFAFRGADPRAVADFPCRFAAPGTGAAVVVPFGTNHRTAPGVLAAVGAVLAHNPAEVLPSAAGPAPG</sequence>
<evidence type="ECO:0000256" key="3">
    <source>
        <dbReference type="ARBA" id="ARBA00022806"/>
    </source>
</evidence>
<keyword evidence="3 5" id="KW-0347">Helicase</keyword>
<evidence type="ECO:0000313" key="7">
    <source>
        <dbReference type="EMBL" id="ERK61248.1"/>
    </source>
</evidence>
<dbReference type="GO" id="GO:0005524">
    <property type="term" value="F:ATP binding"/>
    <property type="evidence" value="ECO:0007669"/>
    <property type="project" value="UniProtKB-UniRule"/>
</dbReference>
<evidence type="ECO:0000313" key="8">
    <source>
        <dbReference type="Proteomes" id="UP000017052"/>
    </source>
</evidence>
<proteinExistence type="predicted"/>
<evidence type="ECO:0000256" key="1">
    <source>
        <dbReference type="ARBA" id="ARBA00022741"/>
    </source>
</evidence>
<evidence type="ECO:0000256" key="4">
    <source>
        <dbReference type="ARBA" id="ARBA00022840"/>
    </source>
</evidence>
<evidence type="ECO:0000256" key="5">
    <source>
        <dbReference type="PROSITE-ProRule" id="PRU00560"/>
    </source>
</evidence>
<dbReference type="InterPro" id="IPR014016">
    <property type="entry name" value="UvrD-like_ATP-bd"/>
</dbReference>
<dbReference type="GO" id="GO:0016787">
    <property type="term" value="F:hydrolase activity"/>
    <property type="evidence" value="ECO:0007669"/>
    <property type="project" value="UniProtKB-UniRule"/>
</dbReference>
<keyword evidence="4 5" id="KW-0067">ATP-binding</keyword>
<dbReference type="SUPFAM" id="SSF52540">
    <property type="entry name" value="P-loop containing nucleoside triphosphate hydrolases"/>
    <property type="match status" value="1"/>
</dbReference>
<dbReference type="GO" id="GO:0005829">
    <property type="term" value="C:cytosol"/>
    <property type="evidence" value="ECO:0007669"/>
    <property type="project" value="TreeGrafter"/>
</dbReference>
<evidence type="ECO:0000256" key="2">
    <source>
        <dbReference type="ARBA" id="ARBA00022801"/>
    </source>
</evidence>
<dbReference type="Pfam" id="PF00580">
    <property type="entry name" value="UvrD-helicase"/>
    <property type="match status" value="1"/>
</dbReference>
<gene>
    <name evidence="7" type="ORF">HMPREF0682_0177</name>
</gene>
<dbReference type="InterPro" id="IPR013986">
    <property type="entry name" value="DExx_box_DNA_helicase_dom_sf"/>
</dbReference>
<dbReference type="PANTHER" id="PTHR11070">
    <property type="entry name" value="UVRD / RECB / PCRA DNA HELICASE FAMILY MEMBER"/>
    <property type="match status" value="1"/>
</dbReference>
<dbReference type="Gene3D" id="3.40.50.300">
    <property type="entry name" value="P-loop containing nucleotide triphosphate hydrolases"/>
    <property type="match status" value="1"/>
</dbReference>
<dbReference type="InterPro" id="IPR000212">
    <property type="entry name" value="DNA_helicase_UvrD/REP"/>
</dbReference>
<keyword evidence="8" id="KW-1185">Reference proteome</keyword>
<organism evidence="7 8">
    <name type="scientific">Propionibacterium acidifaciens F0233</name>
    <dbReference type="NCBI Taxonomy" id="553198"/>
    <lineage>
        <taxon>Bacteria</taxon>
        <taxon>Bacillati</taxon>
        <taxon>Actinomycetota</taxon>
        <taxon>Actinomycetes</taxon>
        <taxon>Propionibacteriales</taxon>
        <taxon>Propionibacteriaceae</taxon>
        <taxon>Propionibacterium</taxon>
    </lineage>
</organism>
<feature type="binding site" evidence="5">
    <location>
        <begin position="36"/>
        <end position="43"/>
    </location>
    <ligand>
        <name>ATP</name>
        <dbReference type="ChEBI" id="CHEBI:30616"/>
    </ligand>
</feature>
<dbReference type="InterPro" id="IPR027417">
    <property type="entry name" value="P-loop_NTPase"/>
</dbReference>
<evidence type="ECO:0000259" key="6">
    <source>
        <dbReference type="PROSITE" id="PS51198"/>
    </source>
</evidence>
<dbReference type="GO" id="GO:0003677">
    <property type="term" value="F:DNA binding"/>
    <property type="evidence" value="ECO:0007669"/>
    <property type="project" value="InterPro"/>
</dbReference>
<name>U2S6F2_9ACTN</name>
<feature type="non-terminal residue" evidence="7">
    <location>
        <position position="338"/>
    </location>
</feature>
<dbReference type="GO" id="GO:0033202">
    <property type="term" value="C:DNA helicase complex"/>
    <property type="evidence" value="ECO:0007669"/>
    <property type="project" value="TreeGrafter"/>
</dbReference>
<dbReference type="GO" id="GO:0043138">
    <property type="term" value="F:3'-5' DNA helicase activity"/>
    <property type="evidence" value="ECO:0007669"/>
    <property type="project" value="TreeGrafter"/>
</dbReference>
<dbReference type="PANTHER" id="PTHR11070:SF59">
    <property type="entry name" value="DNA 3'-5' HELICASE"/>
    <property type="match status" value="1"/>
</dbReference>
<reference evidence="7" key="1">
    <citation type="submission" date="2013-08" db="EMBL/GenBank/DDBJ databases">
        <authorList>
            <person name="Durkin A.S."/>
            <person name="Haft D.R."/>
            <person name="McCorrison J."/>
            <person name="Torralba M."/>
            <person name="Gillis M."/>
            <person name="Haft D.H."/>
            <person name="Methe B."/>
            <person name="Sutton G."/>
            <person name="Nelson K.E."/>
        </authorList>
    </citation>
    <scope>NUCLEOTIDE SEQUENCE [LARGE SCALE GENOMIC DNA]</scope>
    <source>
        <strain evidence="7">F0233</strain>
    </source>
</reference>
<feature type="domain" description="UvrD-like helicase ATP-binding" evidence="6">
    <location>
        <begin position="15"/>
        <end position="310"/>
    </location>
</feature>
<keyword evidence="1 5" id="KW-0547">Nucleotide-binding</keyword>
<dbReference type="Gene3D" id="1.10.10.160">
    <property type="match status" value="1"/>
</dbReference>
<dbReference type="EMBL" id="ACVN02000057">
    <property type="protein sequence ID" value="ERK61248.1"/>
    <property type="molecule type" value="Genomic_DNA"/>
</dbReference>
<protein>
    <submittedName>
        <fullName evidence="7">UvrD/REP helicase N-terminal domain protein</fullName>
    </submittedName>
</protein>
<dbReference type="Proteomes" id="UP000017052">
    <property type="component" value="Unassembled WGS sequence"/>
</dbReference>
<keyword evidence="2 5" id="KW-0378">Hydrolase</keyword>